<dbReference type="RefSeq" id="WP_127741273.1">
    <property type="nucleotide sequence ID" value="NZ_RZTZ01000014.1"/>
</dbReference>
<evidence type="ECO:0000256" key="3">
    <source>
        <dbReference type="ARBA" id="ARBA00012438"/>
    </source>
</evidence>
<proteinExistence type="predicted"/>
<evidence type="ECO:0000256" key="10">
    <source>
        <dbReference type="ARBA" id="ARBA00022777"/>
    </source>
</evidence>
<evidence type="ECO:0000313" key="19">
    <source>
        <dbReference type="Proteomes" id="UP000288024"/>
    </source>
</evidence>
<evidence type="ECO:0000256" key="9">
    <source>
        <dbReference type="ARBA" id="ARBA00022741"/>
    </source>
</evidence>
<keyword evidence="9" id="KW-0547">Nucleotide-binding</keyword>
<dbReference type="PRINTS" id="PR00344">
    <property type="entry name" value="BCTRLSENSOR"/>
</dbReference>
<evidence type="ECO:0000256" key="1">
    <source>
        <dbReference type="ARBA" id="ARBA00000085"/>
    </source>
</evidence>
<accession>A0A437K5A4</accession>
<evidence type="ECO:0000256" key="15">
    <source>
        <dbReference type="SAM" id="Phobius"/>
    </source>
</evidence>
<dbReference type="AlphaFoldDB" id="A0A437K5A4"/>
<name>A0A437K5A4_9BACI</name>
<dbReference type="InterPro" id="IPR041610">
    <property type="entry name" value="ArlS_N"/>
</dbReference>
<feature type="transmembrane region" description="Helical" evidence="15">
    <location>
        <begin position="12"/>
        <end position="30"/>
    </location>
</feature>
<dbReference type="InterPro" id="IPR050428">
    <property type="entry name" value="TCS_sensor_his_kinase"/>
</dbReference>
<keyword evidence="11" id="KW-0067">ATP-binding</keyword>
<dbReference type="InterPro" id="IPR003661">
    <property type="entry name" value="HisK_dim/P_dom"/>
</dbReference>
<dbReference type="SMART" id="SM00388">
    <property type="entry name" value="HisKA"/>
    <property type="match status" value="1"/>
</dbReference>
<dbReference type="Pfam" id="PF02518">
    <property type="entry name" value="HATPase_c"/>
    <property type="match status" value="1"/>
</dbReference>
<keyword evidence="5" id="KW-1003">Cell membrane</keyword>
<dbReference type="InterPro" id="IPR003594">
    <property type="entry name" value="HATPase_dom"/>
</dbReference>
<evidence type="ECO:0000259" key="16">
    <source>
        <dbReference type="PROSITE" id="PS50109"/>
    </source>
</evidence>
<reference evidence="18 19" key="1">
    <citation type="submission" date="2019-01" db="EMBL/GenBank/DDBJ databases">
        <title>Bacillus sp. M5HDSG1-1, whole genome shotgun sequence.</title>
        <authorList>
            <person name="Tuo L."/>
        </authorList>
    </citation>
    <scope>NUCLEOTIDE SEQUENCE [LARGE SCALE GENOMIC DNA]</scope>
    <source>
        <strain evidence="18 19">M5HDSG1-1</strain>
    </source>
</reference>
<dbReference type="Gene3D" id="3.30.565.10">
    <property type="entry name" value="Histidine kinase-like ATPase, C-terminal domain"/>
    <property type="match status" value="1"/>
</dbReference>
<dbReference type="Pfam" id="PF00672">
    <property type="entry name" value="HAMP"/>
    <property type="match status" value="1"/>
</dbReference>
<evidence type="ECO:0000256" key="2">
    <source>
        <dbReference type="ARBA" id="ARBA00004651"/>
    </source>
</evidence>
<comment type="subcellular location">
    <subcellularLocation>
        <location evidence="2">Cell membrane</location>
        <topology evidence="2">Multi-pass membrane protein</topology>
    </subcellularLocation>
</comment>
<dbReference type="FunFam" id="1.10.287.130:FF:000001">
    <property type="entry name" value="Two-component sensor histidine kinase"/>
    <property type="match status" value="1"/>
</dbReference>
<dbReference type="InterPro" id="IPR003660">
    <property type="entry name" value="HAMP_dom"/>
</dbReference>
<dbReference type="Pfam" id="PF18719">
    <property type="entry name" value="ArlS_N"/>
    <property type="match status" value="1"/>
</dbReference>
<dbReference type="GO" id="GO:0005886">
    <property type="term" value="C:plasma membrane"/>
    <property type="evidence" value="ECO:0007669"/>
    <property type="project" value="UniProtKB-SubCell"/>
</dbReference>
<dbReference type="EC" id="2.7.13.3" evidence="3"/>
<evidence type="ECO:0000256" key="13">
    <source>
        <dbReference type="ARBA" id="ARBA00023012"/>
    </source>
</evidence>
<sequence>MKVRTRIQVFSTLLLVIMMICLNTTIYFVFQKEILRNETNETAAKLIQTARNIQTATTETNQNSLLRAFVPTEGMIRVIDAKNTVLFTSTKDSSYAEMEHFYSEAQTEEVLKHDGNTFSVASMPVVWNNGNIVKLEMSENIDSSVGILHILQLILIIGTILIIIPTFLAGRVLSSFILTPIQSLIRTMEDIQSNGSFQKLPLKDKSKDELFQLGSTFNNMISRLEIQYDKQKQFVYDASHELRTPLTVIESYANMLKRWGKNKPDALEEGIDAILSEAVRMKEMTNDMLELAKADDLLELQMEEINLRELCCQTAKDMEMATGRKVEVDVASKEVFITADRQKMKQLLLIFIDNAFKYGADHVNITAYINAKTVFLQVTDNGFGIADDHKEFIFDRFFRTDKARNRETGGAGLGLAIAKQIVDAHNGKIAVQSVLGEGSTFICSFPADLKAVSK</sequence>
<dbReference type="SUPFAM" id="SSF55874">
    <property type="entry name" value="ATPase domain of HSP90 chaperone/DNA topoisomerase II/histidine kinase"/>
    <property type="match status" value="1"/>
</dbReference>
<keyword evidence="14 15" id="KW-0472">Membrane</keyword>
<dbReference type="EMBL" id="RZTZ01000014">
    <property type="protein sequence ID" value="RVT57956.1"/>
    <property type="molecule type" value="Genomic_DNA"/>
</dbReference>
<dbReference type="CDD" id="cd00082">
    <property type="entry name" value="HisKA"/>
    <property type="match status" value="1"/>
</dbReference>
<comment type="caution">
    <text evidence="18">The sequence shown here is derived from an EMBL/GenBank/DDBJ whole genome shotgun (WGS) entry which is preliminary data.</text>
</comment>
<feature type="domain" description="HAMP" evidence="17">
    <location>
        <begin position="175"/>
        <end position="229"/>
    </location>
</feature>
<evidence type="ECO:0000256" key="14">
    <source>
        <dbReference type="ARBA" id="ARBA00023136"/>
    </source>
</evidence>
<dbReference type="InterPro" id="IPR036097">
    <property type="entry name" value="HisK_dim/P_sf"/>
</dbReference>
<keyword evidence="12 15" id="KW-1133">Transmembrane helix</keyword>
<evidence type="ECO:0000313" key="18">
    <source>
        <dbReference type="EMBL" id="RVT57956.1"/>
    </source>
</evidence>
<evidence type="ECO:0000256" key="7">
    <source>
        <dbReference type="ARBA" id="ARBA00022679"/>
    </source>
</evidence>
<dbReference type="Pfam" id="PF00512">
    <property type="entry name" value="HisKA"/>
    <property type="match status" value="1"/>
</dbReference>
<evidence type="ECO:0000256" key="12">
    <source>
        <dbReference type="ARBA" id="ARBA00022989"/>
    </source>
</evidence>
<dbReference type="InterPro" id="IPR036890">
    <property type="entry name" value="HATPase_C_sf"/>
</dbReference>
<dbReference type="SMART" id="SM00304">
    <property type="entry name" value="HAMP"/>
    <property type="match status" value="1"/>
</dbReference>
<feature type="transmembrane region" description="Helical" evidence="15">
    <location>
        <begin position="147"/>
        <end position="168"/>
    </location>
</feature>
<dbReference type="InterPro" id="IPR004358">
    <property type="entry name" value="Sig_transdc_His_kin-like_C"/>
</dbReference>
<dbReference type="PROSITE" id="PS50109">
    <property type="entry name" value="HIS_KIN"/>
    <property type="match status" value="1"/>
</dbReference>
<protein>
    <recommendedName>
        <fullName evidence="4">Signal transduction histidine-protein kinase ArlS</fullName>
        <ecNumber evidence="3">2.7.13.3</ecNumber>
    </recommendedName>
</protein>
<gene>
    <name evidence="18" type="ORF">EM808_23160</name>
</gene>
<evidence type="ECO:0000256" key="5">
    <source>
        <dbReference type="ARBA" id="ARBA00022475"/>
    </source>
</evidence>
<dbReference type="GO" id="GO:0005524">
    <property type="term" value="F:ATP binding"/>
    <property type="evidence" value="ECO:0007669"/>
    <property type="project" value="UniProtKB-KW"/>
</dbReference>
<comment type="catalytic activity">
    <reaction evidence="1">
        <text>ATP + protein L-histidine = ADP + protein N-phospho-L-histidine.</text>
        <dbReference type="EC" id="2.7.13.3"/>
    </reaction>
</comment>
<keyword evidence="8 15" id="KW-0812">Transmembrane</keyword>
<evidence type="ECO:0000256" key="4">
    <source>
        <dbReference type="ARBA" id="ARBA00015735"/>
    </source>
</evidence>
<keyword evidence="13" id="KW-0902">Two-component regulatory system</keyword>
<dbReference type="InterPro" id="IPR005467">
    <property type="entry name" value="His_kinase_dom"/>
</dbReference>
<dbReference type="SUPFAM" id="SSF47384">
    <property type="entry name" value="Homodimeric domain of signal transducing histidine kinase"/>
    <property type="match status" value="1"/>
</dbReference>
<dbReference type="CDD" id="cd06225">
    <property type="entry name" value="HAMP"/>
    <property type="match status" value="1"/>
</dbReference>
<keyword evidence="6" id="KW-0597">Phosphoprotein</keyword>
<dbReference type="Gene3D" id="6.10.340.10">
    <property type="match status" value="1"/>
</dbReference>
<feature type="domain" description="Histidine kinase" evidence="16">
    <location>
        <begin position="237"/>
        <end position="449"/>
    </location>
</feature>
<evidence type="ECO:0000256" key="11">
    <source>
        <dbReference type="ARBA" id="ARBA00022840"/>
    </source>
</evidence>
<dbReference type="FunFam" id="3.30.565.10:FF:000006">
    <property type="entry name" value="Sensor histidine kinase WalK"/>
    <property type="match status" value="1"/>
</dbReference>
<keyword evidence="19" id="KW-1185">Reference proteome</keyword>
<dbReference type="Proteomes" id="UP000288024">
    <property type="component" value="Unassembled WGS sequence"/>
</dbReference>
<evidence type="ECO:0000256" key="8">
    <source>
        <dbReference type="ARBA" id="ARBA00022692"/>
    </source>
</evidence>
<keyword evidence="10 18" id="KW-0418">Kinase</keyword>
<dbReference type="PANTHER" id="PTHR45436">
    <property type="entry name" value="SENSOR HISTIDINE KINASE YKOH"/>
    <property type="match status" value="1"/>
</dbReference>
<dbReference type="PROSITE" id="PS50885">
    <property type="entry name" value="HAMP"/>
    <property type="match status" value="1"/>
</dbReference>
<evidence type="ECO:0000256" key="6">
    <source>
        <dbReference type="ARBA" id="ARBA00022553"/>
    </source>
</evidence>
<dbReference type="SMART" id="SM00387">
    <property type="entry name" value="HATPase_c"/>
    <property type="match status" value="1"/>
</dbReference>
<organism evidence="18 19">
    <name type="scientific">Niallia taxi</name>
    <dbReference type="NCBI Taxonomy" id="2499688"/>
    <lineage>
        <taxon>Bacteria</taxon>
        <taxon>Bacillati</taxon>
        <taxon>Bacillota</taxon>
        <taxon>Bacilli</taxon>
        <taxon>Bacillales</taxon>
        <taxon>Bacillaceae</taxon>
        <taxon>Niallia</taxon>
    </lineage>
</organism>
<dbReference type="PANTHER" id="PTHR45436:SF5">
    <property type="entry name" value="SENSOR HISTIDINE KINASE TRCS"/>
    <property type="match status" value="1"/>
</dbReference>
<evidence type="ECO:0000259" key="17">
    <source>
        <dbReference type="PROSITE" id="PS50885"/>
    </source>
</evidence>
<dbReference type="GO" id="GO:0000155">
    <property type="term" value="F:phosphorelay sensor kinase activity"/>
    <property type="evidence" value="ECO:0007669"/>
    <property type="project" value="InterPro"/>
</dbReference>
<dbReference type="Gene3D" id="1.10.287.130">
    <property type="match status" value="1"/>
</dbReference>
<keyword evidence="7" id="KW-0808">Transferase</keyword>